<dbReference type="Gene3D" id="3.40.50.1820">
    <property type="entry name" value="alpha/beta hydrolase"/>
    <property type="match status" value="1"/>
</dbReference>
<keyword evidence="1" id="KW-0472">Membrane</keyword>
<evidence type="ECO:0000259" key="2">
    <source>
        <dbReference type="Pfam" id="PF12697"/>
    </source>
</evidence>
<dbReference type="EMBL" id="LNQE01000979">
    <property type="protein sequence ID" value="KUG22191.1"/>
    <property type="molecule type" value="Genomic_DNA"/>
</dbReference>
<name>A0A0W8FMT5_9ZZZZ</name>
<accession>A0A0W8FMT5</accession>
<evidence type="ECO:0000256" key="1">
    <source>
        <dbReference type="SAM" id="Phobius"/>
    </source>
</evidence>
<protein>
    <submittedName>
        <fullName evidence="3">Lipase</fullName>
        <ecNumber evidence="3">3.1.1.3</ecNumber>
    </submittedName>
</protein>
<keyword evidence="3" id="KW-0378">Hydrolase</keyword>
<dbReference type="InterPro" id="IPR000073">
    <property type="entry name" value="AB_hydrolase_1"/>
</dbReference>
<keyword evidence="1" id="KW-1133">Transmembrane helix</keyword>
<proteinExistence type="predicted"/>
<organism evidence="3">
    <name type="scientific">hydrocarbon metagenome</name>
    <dbReference type="NCBI Taxonomy" id="938273"/>
    <lineage>
        <taxon>unclassified sequences</taxon>
        <taxon>metagenomes</taxon>
        <taxon>ecological metagenomes</taxon>
    </lineage>
</organism>
<feature type="domain" description="AB hydrolase-1" evidence="2">
    <location>
        <begin position="51"/>
        <end position="151"/>
    </location>
</feature>
<feature type="transmembrane region" description="Helical" evidence="1">
    <location>
        <begin position="14"/>
        <end position="38"/>
    </location>
</feature>
<dbReference type="EC" id="3.1.1.3" evidence="3"/>
<gene>
    <name evidence="3" type="ORF">ASZ90_008027</name>
</gene>
<dbReference type="AlphaFoldDB" id="A0A0W8FMT5"/>
<dbReference type="InterPro" id="IPR029058">
    <property type="entry name" value="AB_hydrolase_fold"/>
</dbReference>
<dbReference type="PANTHER" id="PTHR37946">
    <property type="entry name" value="SLL1969 PROTEIN"/>
    <property type="match status" value="1"/>
</dbReference>
<dbReference type="Pfam" id="PF12697">
    <property type="entry name" value="Abhydrolase_6"/>
    <property type="match status" value="1"/>
</dbReference>
<keyword evidence="1" id="KW-0812">Transmembrane</keyword>
<sequence length="264" mass="29380">MNITIRFAPHPKRLLSIVFQAFVILIILLPCIIFPMALQAQKNTNENKAYVVLLHGLGRTHRTMWFLEHNLKKHGYEVINQSYPSTKYAIDDLAKEIGTAVEQRCTDPQRPVHFVTHSLGGIVLRHYLAGHPSINLGRVVMLSPPNQGSELANIFQENSLITFFGGPVIKQLGTCPTSIPNQLGPVYGEVGVITGDKSLNPLFSYLIPGKDDGTVSVESTKVEGMRDFLVVHRSHTFIMNSTEVISQVLNFLQQGKFIHNQISG</sequence>
<reference evidence="3" key="1">
    <citation type="journal article" date="2015" name="Proc. Natl. Acad. Sci. U.S.A.">
        <title>Networks of energetic and metabolic interactions define dynamics in microbial communities.</title>
        <authorList>
            <person name="Embree M."/>
            <person name="Liu J.K."/>
            <person name="Al-Bassam M.M."/>
            <person name="Zengler K."/>
        </authorList>
    </citation>
    <scope>NUCLEOTIDE SEQUENCE</scope>
</reference>
<dbReference type="PANTHER" id="PTHR37946:SF1">
    <property type="entry name" value="SLL1969 PROTEIN"/>
    <property type="match status" value="1"/>
</dbReference>
<comment type="caution">
    <text evidence="3">The sequence shown here is derived from an EMBL/GenBank/DDBJ whole genome shotgun (WGS) entry which is preliminary data.</text>
</comment>
<evidence type="ECO:0000313" key="3">
    <source>
        <dbReference type="EMBL" id="KUG22191.1"/>
    </source>
</evidence>
<dbReference type="SUPFAM" id="SSF53474">
    <property type="entry name" value="alpha/beta-Hydrolases"/>
    <property type="match status" value="1"/>
</dbReference>
<dbReference type="GO" id="GO:0004806">
    <property type="term" value="F:triacylglycerol lipase activity"/>
    <property type="evidence" value="ECO:0007669"/>
    <property type="project" value="UniProtKB-EC"/>
</dbReference>